<dbReference type="Proteomes" id="UP000032142">
    <property type="component" value="Unassembled WGS sequence"/>
</dbReference>
<dbReference type="GO" id="GO:0005802">
    <property type="term" value="C:trans-Golgi network"/>
    <property type="evidence" value="ECO:0007669"/>
    <property type="project" value="TreeGrafter"/>
</dbReference>
<proteinExistence type="predicted"/>
<sequence length="137" mass="15466">MEFFKCTIGGEIYGTGMTEIERGVAERKGIKVQEVPTSINSVREKGFNFDDVRLMRGAWRNEPNPDACKEFFRCLAICHTVLPEGDESPEKIKYQAASPDEAALVLAAKHFGFFFYRLGFSNVSFESGKIYFSENSN</sequence>
<dbReference type="GO" id="GO:0048194">
    <property type="term" value="P:Golgi vesicle budding"/>
    <property type="evidence" value="ECO:0007669"/>
    <property type="project" value="TreeGrafter"/>
</dbReference>
<evidence type="ECO:0000313" key="3">
    <source>
        <dbReference type="EMBL" id="KHG08328.1"/>
    </source>
</evidence>
<name>A0A0B0N1V6_GOSAR</name>
<keyword evidence="2" id="KW-0813">Transport</keyword>
<evidence type="ECO:0000256" key="2">
    <source>
        <dbReference type="ARBA" id="ARBA00022448"/>
    </source>
</evidence>
<evidence type="ECO:0000313" key="4">
    <source>
        <dbReference type="Proteomes" id="UP000032142"/>
    </source>
</evidence>
<keyword evidence="4" id="KW-1185">Reference proteome</keyword>
<accession>A0A0B0N1V6</accession>
<organism evidence="3 4">
    <name type="scientific">Gossypium arboreum</name>
    <name type="common">Tree cotton</name>
    <name type="synonym">Gossypium nanking</name>
    <dbReference type="NCBI Taxonomy" id="29729"/>
    <lineage>
        <taxon>Eukaryota</taxon>
        <taxon>Viridiplantae</taxon>
        <taxon>Streptophyta</taxon>
        <taxon>Embryophyta</taxon>
        <taxon>Tracheophyta</taxon>
        <taxon>Spermatophyta</taxon>
        <taxon>Magnoliopsida</taxon>
        <taxon>eudicotyledons</taxon>
        <taxon>Gunneridae</taxon>
        <taxon>Pentapetalae</taxon>
        <taxon>rosids</taxon>
        <taxon>malvids</taxon>
        <taxon>Malvales</taxon>
        <taxon>Malvaceae</taxon>
        <taxon>Malvoideae</taxon>
        <taxon>Gossypium</taxon>
    </lineage>
</organism>
<comment type="subcellular location">
    <subcellularLocation>
        <location evidence="1">Endomembrane system</location>
    </subcellularLocation>
</comment>
<dbReference type="PANTHER" id="PTHR24092:SF180">
    <property type="entry name" value="PHOSPHOLIPID-TRANSPORTING ATPASE DNF1-RELATED"/>
    <property type="match status" value="1"/>
</dbReference>
<dbReference type="AlphaFoldDB" id="A0A0B0N1V6"/>
<dbReference type="InterPro" id="IPR023299">
    <property type="entry name" value="ATPase_P-typ_cyto_dom_N"/>
</dbReference>
<dbReference type="GO" id="GO:0000166">
    <property type="term" value="F:nucleotide binding"/>
    <property type="evidence" value="ECO:0007669"/>
    <property type="project" value="InterPro"/>
</dbReference>
<comment type="caution">
    <text evidence="3">The sequence shown here is derived from an EMBL/GenBank/DDBJ whole genome shotgun (WGS) entry which is preliminary data.</text>
</comment>
<dbReference type="GO" id="GO:0005886">
    <property type="term" value="C:plasma membrane"/>
    <property type="evidence" value="ECO:0007669"/>
    <property type="project" value="TreeGrafter"/>
</dbReference>
<dbReference type="Gene3D" id="3.40.1110.10">
    <property type="entry name" value="Calcium-transporting ATPase, cytoplasmic domain N"/>
    <property type="match status" value="1"/>
</dbReference>
<dbReference type="EMBL" id="JRRC01495230">
    <property type="protein sequence ID" value="KHG08328.1"/>
    <property type="molecule type" value="Genomic_DNA"/>
</dbReference>
<evidence type="ECO:0000256" key="1">
    <source>
        <dbReference type="ARBA" id="ARBA00004308"/>
    </source>
</evidence>
<dbReference type="GO" id="GO:0140326">
    <property type="term" value="F:ATPase-coupled intramembrane lipid transporter activity"/>
    <property type="evidence" value="ECO:0007669"/>
    <property type="project" value="TreeGrafter"/>
</dbReference>
<protein>
    <submittedName>
        <fullName evidence="3">Phospholipid-transporting ATPase 3-like protein</fullName>
    </submittedName>
</protein>
<gene>
    <name evidence="3" type="ORF">F383_11911</name>
</gene>
<dbReference type="GO" id="GO:0000139">
    <property type="term" value="C:Golgi membrane"/>
    <property type="evidence" value="ECO:0007669"/>
    <property type="project" value="GOC"/>
</dbReference>
<dbReference type="PANTHER" id="PTHR24092">
    <property type="entry name" value="PROBABLE PHOSPHOLIPID-TRANSPORTING ATPASE"/>
    <property type="match status" value="1"/>
</dbReference>
<dbReference type="GO" id="GO:0045332">
    <property type="term" value="P:phospholipid translocation"/>
    <property type="evidence" value="ECO:0007669"/>
    <property type="project" value="TreeGrafter"/>
</dbReference>
<reference evidence="4" key="1">
    <citation type="submission" date="2014-09" db="EMBL/GenBank/DDBJ databases">
        <authorList>
            <person name="Mudge J."/>
            <person name="Ramaraj T."/>
            <person name="Lindquist I.E."/>
            <person name="Bharti A.K."/>
            <person name="Sundararajan A."/>
            <person name="Cameron C.T."/>
            <person name="Woodward J.E."/>
            <person name="May G.D."/>
            <person name="Brubaker C."/>
            <person name="Broadhvest J."/>
            <person name="Wilkins T.A."/>
        </authorList>
    </citation>
    <scope>NUCLEOTIDE SEQUENCE</scope>
    <source>
        <strain evidence="4">cv. AKA8401</strain>
    </source>
</reference>